<dbReference type="HOGENOM" id="CLU_140054_0_0_1"/>
<dbReference type="OMA" id="WGTIGRY"/>
<name>K3WF17_GLOUD</name>
<dbReference type="VEuPathDB" id="FungiDB:PYU1_G005929"/>
<keyword evidence="2" id="KW-1185">Reference proteome</keyword>
<accession>K3WF17</accession>
<dbReference type="EnsemblProtists" id="PYU1_T005941">
    <property type="protein sequence ID" value="PYU1_T005941"/>
    <property type="gene ID" value="PYU1_G005929"/>
</dbReference>
<dbReference type="VEuPathDB" id="FungiDB:PYU1_G008126"/>
<dbReference type="Proteomes" id="UP000019132">
    <property type="component" value="Unassembled WGS sequence"/>
</dbReference>
<dbReference type="VEuPathDB" id="FungiDB:PYU1_G005082"/>
<dbReference type="EMBL" id="GL376638">
    <property type="status" value="NOT_ANNOTATED_CDS"/>
    <property type="molecule type" value="Genomic_DNA"/>
</dbReference>
<dbReference type="InParanoid" id="K3WF17"/>
<protein>
    <submittedName>
        <fullName evidence="1">Uncharacterized protein</fullName>
    </submittedName>
</protein>
<dbReference type="EnsemblProtists" id="PYU1_T003558">
    <property type="protein sequence ID" value="PYU1_T003558"/>
    <property type="gene ID" value="PYU1_G003548"/>
</dbReference>
<organism evidence="1 2">
    <name type="scientific">Globisporangium ultimum (strain ATCC 200006 / CBS 805.95 / DAOM BR144)</name>
    <name type="common">Pythium ultimum</name>
    <dbReference type="NCBI Taxonomy" id="431595"/>
    <lineage>
        <taxon>Eukaryota</taxon>
        <taxon>Sar</taxon>
        <taxon>Stramenopiles</taxon>
        <taxon>Oomycota</taxon>
        <taxon>Peronosporomycetes</taxon>
        <taxon>Pythiales</taxon>
        <taxon>Pythiaceae</taxon>
        <taxon>Globisporangium</taxon>
    </lineage>
</organism>
<accession>T1NX71</accession>
<reference evidence="2" key="2">
    <citation type="submission" date="2010-04" db="EMBL/GenBank/DDBJ databases">
        <authorList>
            <person name="Buell R."/>
            <person name="Hamilton J."/>
            <person name="Hostetler J."/>
        </authorList>
    </citation>
    <scope>NUCLEOTIDE SEQUENCE [LARGE SCALE GENOMIC DNA]</scope>
    <source>
        <strain evidence="2">DAOM:BR144</strain>
    </source>
</reference>
<reference evidence="1" key="3">
    <citation type="submission" date="2015-02" db="UniProtKB">
        <authorList>
            <consortium name="EnsemblProtists"/>
        </authorList>
    </citation>
    <scope>IDENTIFICATION</scope>
    <source>
        <strain evidence="1">DAOM BR144</strain>
    </source>
</reference>
<dbReference type="EnsemblProtists" id="PYU1_T008142">
    <property type="protein sequence ID" value="PYU1_T008142"/>
    <property type="gene ID" value="PYU1_G008126"/>
</dbReference>
<dbReference type="EMBL" id="GL376564">
    <property type="status" value="NOT_ANNOTATED_CDS"/>
    <property type="molecule type" value="Genomic_DNA"/>
</dbReference>
<reference evidence="2" key="1">
    <citation type="journal article" date="2010" name="Genome Biol.">
        <title>Genome sequence of the necrotrophic plant pathogen Pythium ultimum reveals original pathogenicity mechanisms and effector repertoire.</title>
        <authorList>
            <person name="Levesque C.A."/>
            <person name="Brouwer H."/>
            <person name="Cano L."/>
            <person name="Hamilton J.P."/>
            <person name="Holt C."/>
            <person name="Huitema E."/>
            <person name="Raffaele S."/>
            <person name="Robideau G.P."/>
            <person name="Thines M."/>
            <person name="Win J."/>
            <person name="Zerillo M.M."/>
            <person name="Beakes G.W."/>
            <person name="Boore J.L."/>
            <person name="Busam D."/>
            <person name="Dumas B."/>
            <person name="Ferriera S."/>
            <person name="Fuerstenberg S.I."/>
            <person name="Gachon C.M."/>
            <person name="Gaulin E."/>
            <person name="Govers F."/>
            <person name="Grenville-Briggs L."/>
            <person name="Horner N."/>
            <person name="Hostetler J."/>
            <person name="Jiang R.H."/>
            <person name="Johnson J."/>
            <person name="Krajaejun T."/>
            <person name="Lin H."/>
            <person name="Meijer H.J."/>
            <person name="Moore B."/>
            <person name="Morris P."/>
            <person name="Phuntmart V."/>
            <person name="Puiu D."/>
            <person name="Shetty J."/>
            <person name="Stajich J.E."/>
            <person name="Tripathy S."/>
            <person name="Wawra S."/>
            <person name="van West P."/>
            <person name="Whitty B.R."/>
            <person name="Coutinho P.M."/>
            <person name="Henrissat B."/>
            <person name="Martin F."/>
            <person name="Thomas P.D."/>
            <person name="Tyler B.M."/>
            <person name="De Vries R.P."/>
            <person name="Kamoun S."/>
            <person name="Yandell M."/>
            <person name="Tisserat N."/>
            <person name="Buell C.R."/>
        </authorList>
    </citation>
    <scope>NUCLEOTIDE SEQUENCE</scope>
    <source>
        <strain evidence="2">DAOM:BR144</strain>
    </source>
</reference>
<sequence>MLKTSPGPHHVLNHLRGQTLVDLTQVLREQVIEEGLKRLALRTDQADTREWITGWFDRIATATTKQQRAALLNSKEDWSKLGKMKYRGLEVLRLCHPTQQEKLSRYIICAVVYEEELQTFRSRDAEIPDSMYEAIEDFCAMMKQTRELKAAFKSGEELSEWSALSVIMAQVAREVDSVQPS</sequence>
<dbReference type="EMBL" id="GL376619">
    <property type="status" value="NOT_ANNOTATED_CDS"/>
    <property type="molecule type" value="Genomic_DNA"/>
</dbReference>
<dbReference type="VEuPathDB" id="FungiDB:PYU1_G003548"/>
<dbReference type="EMBL" id="GL376625">
    <property type="status" value="NOT_ANNOTATED_CDS"/>
    <property type="molecule type" value="Genomic_DNA"/>
</dbReference>
<evidence type="ECO:0000313" key="1">
    <source>
        <dbReference type="EnsemblProtists" id="PYU1_T003558"/>
    </source>
</evidence>
<dbReference type="eggNOG" id="ENOG502SYR6">
    <property type="taxonomic scope" value="Eukaryota"/>
</dbReference>
<evidence type="ECO:0000313" key="2">
    <source>
        <dbReference type="Proteomes" id="UP000019132"/>
    </source>
</evidence>
<dbReference type="EnsemblProtists" id="PYU1_T005093">
    <property type="protein sequence ID" value="PYU1_T005093"/>
    <property type="gene ID" value="PYU1_G005082"/>
</dbReference>
<proteinExistence type="predicted"/>
<dbReference type="AlphaFoldDB" id="K3WF17"/>